<evidence type="ECO:0000259" key="2">
    <source>
        <dbReference type="Pfam" id="PF07985"/>
    </source>
</evidence>
<evidence type="ECO:0000313" key="4">
    <source>
        <dbReference type="Proteomes" id="UP001433268"/>
    </source>
</evidence>
<accession>A0ABR1WE00</accession>
<evidence type="ECO:0000313" key="3">
    <source>
        <dbReference type="EMBL" id="KAK8080404.1"/>
    </source>
</evidence>
<feature type="domain" description="SRR1-like" evidence="2">
    <location>
        <begin position="57"/>
        <end position="198"/>
    </location>
</feature>
<name>A0ABR1WE00_9PEZI</name>
<feature type="compositionally biased region" description="Polar residues" evidence="1">
    <location>
        <begin position="243"/>
        <end position="253"/>
    </location>
</feature>
<organism evidence="3 4">
    <name type="scientific">Apiospora hydei</name>
    <dbReference type="NCBI Taxonomy" id="1337664"/>
    <lineage>
        <taxon>Eukaryota</taxon>
        <taxon>Fungi</taxon>
        <taxon>Dikarya</taxon>
        <taxon>Ascomycota</taxon>
        <taxon>Pezizomycotina</taxon>
        <taxon>Sordariomycetes</taxon>
        <taxon>Xylariomycetidae</taxon>
        <taxon>Amphisphaeriales</taxon>
        <taxon>Apiosporaceae</taxon>
        <taxon>Apiospora</taxon>
    </lineage>
</organism>
<feature type="compositionally biased region" description="Basic and acidic residues" evidence="1">
    <location>
        <begin position="254"/>
        <end position="269"/>
    </location>
</feature>
<comment type="caution">
    <text evidence="3">The sequence shown here is derived from an EMBL/GenBank/DDBJ whole genome shotgun (WGS) entry which is preliminary data.</text>
</comment>
<dbReference type="GeneID" id="92045597"/>
<dbReference type="PANTHER" id="PTHR42080">
    <property type="entry name" value="SRR1 DOMAIN-CONTAINING PROTEIN"/>
    <property type="match status" value="1"/>
</dbReference>
<dbReference type="EMBL" id="JAQQWN010000006">
    <property type="protein sequence ID" value="KAK8080404.1"/>
    <property type="molecule type" value="Genomic_DNA"/>
</dbReference>
<gene>
    <name evidence="3" type="ORF">PG997_008222</name>
</gene>
<feature type="region of interest" description="Disordered" evidence="1">
    <location>
        <begin position="1"/>
        <end position="31"/>
    </location>
</feature>
<dbReference type="Pfam" id="PF07985">
    <property type="entry name" value="SRR1"/>
    <property type="match status" value="1"/>
</dbReference>
<dbReference type="RefSeq" id="XP_066667879.1">
    <property type="nucleotide sequence ID" value="XM_066812537.1"/>
</dbReference>
<protein>
    <recommendedName>
        <fullName evidence="2">SRR1-like domain-containing protein</fullName>
    </recommendedName>
</protein>
<proteinExistence type="predicted"/>
<dbReference type="PANTHER" id="PTHR42080:SF1">
    <property type="entry name" value="SRR1-LIKE DOMAIN-CONTAINING PROTEIN"/>
    <property type="match status" value="1"/>
</dbReference>
<feature type="compositionally biased region" description="Polar residues" evidence="1">
    <location>
        <begin position="1"/>
        <end position="10"/>
    </location>
</feature>
<sequence length="269" mass="30577">MPHSTVSVDQPRSYRADNTAKYPKRAPKQHGEIRRLYDETKLRYDQSSWSSSIQTLLSGKNRPVVSNIVSLGLGSLYEKSRDQPRRLKQLAMLLGIADYLRSTGTPEIIVYAQDPNFTKADETLLRSLGVQVLKTSSPSDLGEAGRVIDERTLVYIPFLTVAAYELLLRTCAMDLLVGDDFNVLRSKWEKRTAEHKQVELLMKSGVSRYQRRSINGDGFWGEGDRHFPMALYYRPAHSVRGQAGTQKKASRSQFDQDTRLRDGTLHTRL</sequence>
<reference evidence="3 4" key="1">
    <citation type="submission" date="2023-01" db="EMBL/GenBank/DDBJ databases">
        <title>Analysis of 21 Apiospora genomes using comparative genomics revels a genus with tremendous synthesis potential of carbohydrate active enzymes and secondary metabolites.</title>
        <authorList>
            <person name="Sorensen T."/>
        </authorList>
    </citation>
    <scope>NUCLEOTIDE SEQUENCE [LARGE SCALE GENOMIC DNA]</scope>
    <source>
        <strain evidence="3 4">CBS 114990</strain>
    </source>
</reference>
<dbReference type="InterPro" id="IPR012942">
    <property type="entry name" value="SRR1-like"/>
</dbReference>
<feature type="region of interest" description="Disordered" evidence="1">
    <location>
        <begin position="240"/>
        <end position="269"/>
    </location>
</feature>
<evidence type="ECO:0000256" key="1">
    <source>
        <dbReference type="SAM" id="MobiDB-lite"/>
    </source>
</evidence>
<dbReference type="Proteomes" id="UP001433268">
    <property type="component" value="Unassembled WGS sequence"/>
</dbReference>
<keyword evidence="4" id="KW-1185">Reference proteome</keyword>